<reference evidence="2 3" key="1">
    <citation type="journal article" date="2015" name="Stand. Genomic Sci.">
        <title>Genomic Encyclopedia of Bacterial and Archaeal Type Strains, Phase III: the genomes of soil and plant-associated and newly described type strains.</title>
        <authorList>
            <person name="Whitman W.B."/>
            <person name="Woyke T."/>
            <person name="Klenk H.P."/>
            <person name="Zhou Y."/>
            <person name="Lilburn T.G."/>
            <person name="Beck B.J."/>
            <person name="De Vos P."/>
            <person name="Vandamme P."/>
            <person name="Eisen J.A."/>
            <person name="Garrity G."/>
            <person name="Hugenholtz P."/>
            <person name="Kyrpides N.C."/>
        </authorList>
    </citation>
    <scope>NUCLEOTIDE SEQUENCE [LARGE SCALE GENOMIC DNA]</scope>
    <source>
        <strain evidence="2 3">AC4r</strain>
    </source>
</reference>
<dbReference type="InterPro" id="IPR050742">
    <property type="entry name" value="Helicase_Restrict-Modif_Enz"/>
</dbReference>
<dbReference type="OrthoDB" id="9776021at2"/>
<dbReference type="SUPFAM" id="SSF52540">
    <property type="entry name" value="P-loop containing nucleoside triphosphate hydrolases"/>
    <property type="match status" value="1"/>
</dbReference>
<dbReference type="GO" id="GO:0005524">
    <property type="term" value="F:ATP binding"/>
    <property type="evidence" value="ECO:0007669"/>
    <property type="project" value="InterPro"/>
</dbReference>
<dbReference type="GO" id="GO:0005829">
    <property type="term" value="C:cytosol"/>
    <property type="evidence" value="ECO:0007669"/>
    <property type="project" value="TreeGrafter"/>
</dbReference>
<dbReference type="GO" id="GO:0003677">
    <property type="term" value="F:DNA binding"/>
    <property type="evidence" value="ECO:0007669"/>
    <property type="project" value="InterPro"/>
</dbReference>
<dbReference type="RefSeq" id="WP_157985664.1">
    <property type="nucleotide sequence ID" value="NZ_SGXT01000020.1"/>
</dbReference>
<dbReference type="AlphaFoldDB" id="A0A4Q7TA98"/>
<dbReference type="PANTHER" id="PTHR47396">
    <property type="entry name" value="TYPE I RESTRICTION ENZYME ECOKI R PROTEIN"/>
    <property type="match status" value="1"/>
</dbReference>
<dbReference type="InterPro" id="IPR027417">
    <property type="entry name" value="P-loop_NTPase"/>
</dbReference>
<dbReference type="InterPro" id="IPR006935">
    <property type="entry name" value="Helicase/UvrB_N"/>
</dbReference>
<feature type="domain" description="Helicase/UvrB N-terminal" evidence="1">
    <location>
        <begin position="18"/>
        <end position="206"/>
    </location>
</feature>
<accession>A0A4Q7TA98</accession>
<evidence type="ECO:0000259" key="1">
    <source>
        <dbReference type="Pfam" id="PF04851"/>
    </source>
</evidence>
<dbReference type="Gene3D" id="3.40.50.300">
    <property type="entry name" value="P-loop containing nucleotide triphosphate hydrolases"/>
    <property type="match status" value="2"/>
</dbReference>
<dbReference type="EMBL" id="SGXT01000020">
    <property type="protein sequence ID" value="RZT55948.1"/>
    <property type="molecule type" value="Genomic_DNA"/>
</dbReference>
<name>A0A4Q7TA98_9MICO</name>
<evidence type="ECO:0000313" key="2">
    <source>
        <dbReference type="EMBL" id="RZT55948.1"/>
    </source>
</evidence>
<dbReference type="GO" id="GO:0016787">
    <property type="term" value="F:hydrolase activity"/>
    <property type="evidence" value="ECO:0007669"/>
    <property type="project" value="InterPro"/>
</dbReference>
<comment type="caution">
    <text evidence="2">The sequence shown here is derived from an EMBL/GenBank/DDBJ whole genome shotgun (WGS) entry which is preliminary data.</text>
</comment>
<dbReference type="Proteomes" id="UP000292408">
    <property type="component" value="Unassembled WGS sequence"/>
</dbReference>
<proteinExistence type="predicted"/>
<gene>
    <name evidence="2" type="ORF">EV140_2616</name>
</gene>
<sequence length="810" mass="87979">MTWIAYDEYLVDEITTCMDLRKPNAVALGAVAEAIEEGDGAEVVCDLATGVGKTYLAGGLIEYLARNGVRNMLFVTPGTTIYEKTIANFTPGSRKYVAGATIEPLLITAENFARGQVGDALHDAATLKLFVFNVQQLIKPTANTSRKVRADDEFIGDSLYHHLRAAKDLVIIADEHHVYRSSAAAFSAAIRDLSPRALVGLTATPDPADLDKVIYRYSLAEAIADRLVKVPVVVYRQDGLKDIDTQLADAAHLRALREPAWHAYADQAGRERVSPVLFVVCQTIEDASLVAEKLTVHLPDEGQVLLVTSQSSDTALAALADVEKPESPVRAIVSVDKLKEGWDVKNIGVIVGHRALASQTLTEQILGRGLRLPFGERTGIAAVDHVDVVAHESYTQLLRSKDSLLERVATVAPTGAGLAGSTTAAPVTVEMPDGVIRVTPGAIADGSGAATPGDHLGGLSEADLLIVQPIDASAEALNRDAEVLGQHLPAVPGRPRIVFPRRDRELQPIPFSLERVSLGDVRVAAQQYRVNYEVSLQGQAIVAERDLENEVNVTTQAVEGVTATQNYVTAAAVRHDLVRRIMDLGLVPQQLTEKLHAESIADEFLGAAGVTDAEVENWTLQRAAQATAAIAALVRAAYDRNDRQPAFRWNPVELLQPRVQPSVVHPWYSEFVVGQWYGEWSKSAEAAASFDSKTAEFAFATLIDQSDGVAWWLRLYQPDGAYITRMPSGRYYPDFIVIDDEGVHWLVETKSDAAAANDLDVAAKKRAAEDWAVEVNDSRSFGTWRYALITESHIRAAPNWRALLHEAGAD</sequence>
<dbReference type="PANTHER" id="PTHR47396:SF1">
    <property type="entry name" value="ATP-DEPENDENT HELICASE IRC3-RELATED"/>
    <property type="match status" value="1"/>
</dbReference>
<evidence type="ECO:0000313" key="3">
    <source>
        <dbReference type="Proteomes" id="UP000292408"/>
    </source>
</evidence>
<dbReference type="Pfam" id="PF04851">
    <property type="entry name" value="ResIII"/>
    <property type="match status" value="1"/>
</dbReference>
<protein>
    <submittedName>
        <fullName evidence="2">Type III restriction enzyme</fullName>
    </submittedName>
</protein>
<keyword evidence="3" id="KW-1185">Reference proteome</keyword>
<organism evidence="2 3">
    <name type="scientific">Microcella alkaliphila</name>
    <dbReference type="NCBI Taxonomy" id="279828"/>
    <lineage>
        <taxon>Bacteria</taxon>
        <taxon>Bacillati</taxon>
        <taxon>Actinomycetota</taxon>
        <taxon>Actinomycetes</taxon>
        <taxon>Micrococcales</taxon>
        <taxon>Microbacteriaceae</taxon>
        <taxon>Microcella</taxon>
    </lineage>
</organism>